<feature type="transmembrane region" description="Helical" evidence="6">
    <location>
        <begin position="124"/>
        <end position="142"/>
    </location>
</feature>
<evidence type="ECO:0000256" key="5">
    <source>
        <dbReference type="ARBA" id="ARBA00023136"/>
    </source>
</evidence>
<feature type="transmembrane region" description="Helical" evidence="6">
    <location>
        <begin position="66"/>
        <end position="84"/>
    </location>
</feature>
<comment type="caution">
    <text evidence="8">The sequence shown here is derived from an EMBL/GenBank/DDBJ whole genome shotgun (WGS) entry which is preliminary data.</text>
</comment>
<organism evidence="8 9">
    <name type="scientific">Aspergillus udagawae</name>
    <dbReference type="NCBI Taxonomy" id="91492"/>
    <lineage>
        <taxon>Eukaryota</taxon>
        <taxon>Fungi</taxon>
        <taxon>Dikarya</taxon>
        <taxon>Ascomycota</taxon>
        <taxon>Pezizomycotina</taxon>
        <taxon>Eurotiomycetes</taxon>
        <taxon>Eurotiomycetidae</taxon>
        <taxon>Eurotiales</taxon>
        <taxon>Aspergillaceae</taxon>
        <taxon>Aspergillus</taxon>
        <taxon>Aspergillus subgen. Fumigati</taxon>
    </lineage>
</organism>
<dbReference type="GeneID" id="66994140"/>
<dbReference type="Proteomes" id="UP000036893">
    <property type="component" value="Unassembled WGS sequence"/>
</dbReference>
<evidence type="ECO:0000256" key="1">
    <source>
        <dbReference type="ARBA" id="ARBA00004141"/>
    </source>
</evidence>
<proteinExistence type="predicted"/>
<gene>
    <name evidence="8" type="ORF">Aud_006663</name>
</gene>
<dbReference type="Gene3D" id="1.20.1720.10">
    <property type="entry name" value="Multidrug resistance protein D"/>
    <property type="match status" value="1"/>
</dbReference>
<feature type="transmembrane region" description="Helical" evidence="6">
    <location>
        <begin position="330"/>
        <end position="350"/>
    </location>
</feature>
<keyword evidence="3 6" id="KW-0812">Transmembrane</keyword>
<dbReference type="GO" id="GO:0022857">
    <property type="term" value="F:transmembrane transporter activity"/>
    <property type="evidence" value="ECO:0007669"/>
    <property type="project" value="InterPro"/>
</dbReference>
<sequence>MLLVSFAAIISPISSSIYFPALNNLAKDLNVSISLINITITTYLIFQGIAPSFIANFADTHGRRPAYLICFTIYLAANIGLAVQDSYASLLVLRCLQSSGSSGTIALGSAVVADLSTRAERGKYIGYASMGVTLGPALGPIIGGLLDHYLGWRAVFWFLVIFSGVLGTIVAIVLPETCRAVVGNGSVPAAQWNQSVWQILMQKWGARKQKPEPDYQTIEKRRRRANPFASALIATDKTALILLIYGSLLFSGYMAVLSTLTSQLQSRFNFNSIQIGLCYLPVGIGSLTSRWTVGRTLDWNFRREARRQDLPIEKNRQQDIQHFNIEVARLAVTIPLVYCACLCIIAYGWVMEYKTALAGPVVMLFFTGHLASGAFSSLSTLIVDLHRQSPATTVAANNLFRCLLGAGAVAVADPVIQRIGIGWTATIIAFLWVLFSP</sequence>
<feature type="domain" description="Major facilitator superfamily (MFS) profile" evidence="7">
    <location>
        <begin position="1"/>
        <end position="437"/>
    </location>
</feature>
<feature type="transmembrane region" description="Helical" evidence="6">
    <location>
        <begin position="228"/>
        <end position="253"/>
    </location>
</feature>
<keyword evidence="2" id="KW-0813">Transport</keyword>
<dbReference type="PRINTS" id="PR01036">
    <property type="entry name" value="TCRTETB"/>
</dbReference>
<dbReference type="InterPro" id="IPR020846">
    <property type="entry name" value="MFS_dom"/>
</dbReference>
<feature type="transmembrane region" description="Helical" evidence="6">
    <location>
        <begin position="273"/>
        <end position="293"/>
    </location>
</feature>
<dbReference type="InterPro" id="IPR036259">
    <property type="entry name" value="MFS_trans_sf"/>
</dbReference>
<dbReference type="AlphaFoldDB" id="A0A8E0QWE2"/>
<dbReference type="FunFam" id="1.20.1720.10:FF:000009">
    <property type="entry name" value="MFS multidrug transporter"/>
    <property type="match status" value="1"/>
</dbReference>
<feature type="transmembrane region" description="Helical" evidence="6">
    <location>
        <begin position="31"/>
        <end position="54"/>
    </location>
</feature>
<evidence type="ECO:0000256" key="4">
    <source>
        <dbReference type="ARBA" id="ARBA00022989"/>
    </source>
</evidence>
<dbReference type="SUPFAM" id="SSF103473">
    <property type="entry name" value="MFS general substrate transporter"/>
    <property type="match status" value="1"/>
</dbReference>
<feature type="transmembrane region" description="Helical" evidence="6">
    <location>
        <begin position="154"/>
        <end position="174"/>
    </location>
</feature>
<dbReference type="GO" id="GO:0005886">
    <property type="term" value="C:plasma membrane"/>
    <property type="evidence" value="ECO:0007669"/>
    <property type="project" value="TreeGrafter"/>
</dbReference>
<evidence type="ECO:0000313" key="8">
    <source>
        <dbReference type="EMBL" id="GIC90231.1"/>
    </source>
</evidence>
<evidence type="ECO:0000313" key="9">
    <source>
        <dbReference type="Proteomes" id="UP000036893"/>
    </source>
</evidence>
<dbReference type="EMBL" id="BBXM02000004">
    <property type="protein sequence ID" value="GIC90231.1"/>
    <property type="molecule type" value="Genomic_DNA"/>
</dbReference>
<reference evidence="8" key="1">
    <citation type="journal article" date="2015" name="Genome Announc.">
        <title>Draft Genome Sequence of the Pathogenic Filamentous Fungus Aspergillus udagawae Strain IFM 46973T.</title>
        <authorList>
            <person name="Kusuya Y."/>
            <person name="Takahashi-Nakaguchi A."/>
            <person name="Takahashi H."/>
            <person name="Yaguchi T."/>
        </authorList>
    </citation>
    <scope>NUCLEOTIDE SEQUENCE</scope>
    <source>
        <strain evidence="8">IFM 46973</strain>
    </source>
</reference>
<dbReference type="PANTHER" id="PTHR23502:SF51">
    <property type="entry name" value="QUINIDINE RESISTANCE PROTEIN 1-RELATED"/>
    <property type="match status" value="1"/>
</dbReference>
<comment type="subcellular location">
    <subcellularLocation>
        <location evidence="1">Membrane</location>
        <topology evidence="1">Multi-pass membrane protein</topology>
    </subcellularLocation>
</comment>
<evidence type="ECO:0000256" key="6">
    <source>
        <dbReference type="SAM" id="Phobius"/>
    </source>
</evidence>
<reference evidence="8" key="2">
    <citation type="submission" date="2021-01" db="EMBL/GenBank/DDBJ databases">
        <title>Pan-genome distribution and transcriptional activeness of fungal secondary metabolism genes in Aspergillus section Fumigati.</title>
        <authorList>
            <person name="Takahashi H."/>
            <person name="Umemura M."/>
            <person name="Ninomiya A."/>
            <person name="Kusuya Y."/>
            <person name="Urayama S."/>
            <person name="Shimizu M."/>
            <person name="Watanabe A."/>
            <person name="Kamei K."/>
            <person name="Yaguchi T."/>
            <person name="Hagiwara D."/>
        </authorList>
    </citation>
    <scope>NUCLEOTIDE SEQUENCE</scope>
    <source>
        <strain evidence="8">IFM 46973</strain>
    </source>
</reference>
<evidence type="ECO:0000259" key="7">
    <source>
        <dbReference type="PROSITE" id="PS50850"/>
    </source>
</evidence>
<dbReference type="InterPro" id="IPR011701">
    <property type="entry name" value="MFS"/>
</dbReference>
<accession>A0A8E0QWE2</accession>
<dbReference type="PROSITE" id="PS50850">
    <property type="entry name" value="MFS"/>
    <property type="match status" value="1"/>
</dbReference>
<evidence type="ECO:0000256" key="2">
    <source>
        <dbReference type="ARBA" id="ARBA00022448"/>
    </source>
</evidence>
<keyword evidence="5 6" id="KW-0472">Membrane</keyword>
<protein>
    <recommendedName>
        <fullName evidence="7">Major facilitator superfamily (MFS) profile domain-containing protein</fullName>
    </recommendedName>
</protein>
<dbReference type="Pfam" id="PF07690">
    <property type="entry name" value="MFS_1"/>
    <property type="match status" value="1"/>
</dbReference>
<feature type="transmembrane region" description="Helical" evidence="6">
    <location>
        <begin position="362"/>
        <end position="383"/>
    </location>
</feature>
<dbReference type="PANTHER" id="PTHR23502">
    <property type="entry name" value="MAJOR FACILITATOR SUPERFAMILY"/>
    <property type="match status" value="1"/>
</dbReference>
<name>A0A8E0QWE2_9EURO</name>
<dbReference type="Gene3D" id="1.20.1250.20">
    <property type="entry name" value="MFS general substrate transporter like domains"/>
    <property type="match status" value="1"/>
</dbReference>
<evidence type="ECO:0000256" key="3">
    <source>
        <dbReference type="ARBA" id="ARBA00022692"/>
    </source>
</evidence>
<feature type="transmembrane region" description="Helical" evidence="6">
    <location>
        <begin position="418"/>
        <end position="435"/>
    </location>
</feature>
<keyword evidence="4 6" id="KW-1133">Transmembrane helix</keyword>
<dbReference type="RefSeq" id="XP_043147497.1">
    <property type="nucleotide sequence ID" value="XM_043291562.1"/>
</dbReference>